<reference evidence="3" key="1">
    <citation type="submission" date="2022-11" db="UniProtKB">
        <authorList>
            <consortium name="WormBaseParasite"/>
        </authorList>
    </citation>
    <scope>IDENTIFICATION</scope>
</reference>
<dbReference type="Proteomes" id="UP000887565">
    <property type="component" value="Unplaced"/>
</dbReference>
<keyword evidence="2" id="KW-1185">Reference proteome</keyword>
<accession>A0A915J5G3</accession>
<keyword evidence="1" id="KW-1133">Transmembrane helix</keyword>
<dbReference type="AlphaFoldDB" id="A0A915J5G3"/>
<evidence type="ECO:0000256" key="1">
    <source>
        <dbReference type="SAM" id="Phobius"/>
    </source>
</evidence>
<feature type="transmembrane region" description="Helical" evidence="1">
    <location>
        <begin position="34"/>
        <end position="53"/>
    </location>
</feature>
<sequence>MPQCSVPSSKIVSVNWAMASRSVNISDKVFMPRAFLNVVWANNFVLILTILCLKTQQIVFFNKSSRTTLNKTIFTVSSAIFDRKKAFLPPGSKRPNRKMTTRSYSLTTFNVKHIENGKVIMIKNQDNMVNTKPNQ</sequence>
<keyword evidence="1" id="KW-0472">Membrane</keyword>
<dbReference type="WBParaSite" id="nRc.2.0.1.t21034-RA">
    <property type="protein sequence ID" value="nRc.2.0.1.t21034-RA"/>
    <property type="gene ID" value="nRc.2.0.1.g21034"/>
</dbReference>
<proteinExistence type="predicted"/>
<evidence type="ECO:0000313" key="3">
    <source>
        <dbReference type="WBParaSite" id="nRc.2.0.1.t21034-RA"/>
    </source>
</evidence>
<keyword evidence="1" id="KW-0812">Transmembrane</keyword>
<organism evidence="2 3">
    <name type="scientific">Romanomermis culicivorax</name>
    <name type="common">Nematode worm</name>
    <dbReference type="NCBI Taxonomy" id="13658"/>
    <lineage>
        <taxon>Eukaryota</taxon>
        <taxon>Metazoa</taxon>
        <taxon>Ecdysozoa</taxon>
        <taxon>Nematoda</taxon>
        <taxon>Enoplea</taxon>
        <taxon>Dorylaimia</taxon>
        <taxon>Mermithida</taxon>
        <taxon>Mermithoidea</taxon>
        <taxon>Mermithidae</taxon>
        <taxon>Romanomermis</taxon>
    </lineage>
</organism>
<protein>
    <submittedName>
        <fullName evidence="3">Uncharacterized protein</fullName>
    </submittedName>
</protein>
<name>A0A915J5G3_ROMCU</name>
<evidence type="ECO:0000313" key="2">
    <source>
        <dbReference type="Proteomes" id="UP000887565"/>
    </source>
</evidence>